<dbReference type="Gene3D" id="3.30.450.20">
    <property type="entry name" value="PAS domain"/>
    <property type="match status" value="1"/>
</dbReference>
<dbReference type="Gene3D" id="3.30.70.270">
    <property type="match status" value="1"/>
</dbReference>
<accession>A0A920CWA8</accession>
<dbReference type="EMBL" id="BOSE01000002">
    <property type="protein sequence ID" value="GIP15756.1"/>
    <property type="molecule type" value="Genomic_DNA"/>
</dbReference>
<dbReference type="InterPro" id="IPR035965">
    <property type="entry name" value="PAS-like_dom_sf"/>
</dbReference>
<keyword evidence="4" id="KW-1185">Reference proteome</keyword>
<feature type="domain" description="GGDEF" evidence="2">
    <location>
        <begin position="188"/>
        <end position="321"/>
    </location>
</feature>
<reference evidence="3" key="1">
    <citation type="submission" date="2021-03" db="EMBL/GenBank/DDBJ databases">
        <title>Antimicrobial resistance genes in bacteria isolated from Japanese honey, and their potential for conferring macrolide and lincosamide resistance in the American foulbrood pathogen Paenibacillus larvae.</title>
        <authorList>
            <person name="Okamoto M."/>
            <person name="Kumagai M."/>
            <person name="Kanamori H."/>
            <person name="Takamatsu D."/>
        </authorList>
    </citation>
    <scope>NUCLEOTIDE SEQUENCE</scope>
    <source>
        <strain evidence="3">J40TS1</strain>
    </source>
</reference>
<comment type="caution">
    <text evidence="3">The sequence shown here is derived from an EMBL/GenBank/DDBJ whole genome shotgun (WGS) entry which is preliminary data.</text>
</comment>
<dbReference type="InterPro" id="IPR000160">
    <property type="entry name" value="GGDEF_dom"/>
</dbReference>
<feature type="transmembrane region" description="Helical" evidence="1">
    <location>
        <begin position="13"/>
        <end position="31"/>
    </location>
</feature>
<organism evidence="3 4">
    <name type="scientific">Paenibacillus montaniterrae</name>
    <dbReference type="NCBI Taxonomy" id="429341"/>
    <lineage>
        <taxon>Bacteria</taxon>
        <taxon>Bacillati</taxon>
        <taxon>Bacillota</taxon>
        <taxon>Bacilli</taxon>
        <taxon>Bacillales</taxon>
        <taxon>Paenibacillaceae</taxon>
        <taxon>Paenibacillus</taxon>
    </lineage>
</organism>
<dbReference type="Proteomes" id="UP000683139">
    <property type="component" value="Unassembled WGS sequence"/>
</dbReference>
<dbReference type="PROSITE" id="PS50887">
    <property type="entry name" value="GGDEF"/>
    <property type="match status" value="1"/>
</dbReference>
<dbReference type="Pfam" id="PF00990">
    <property type="entry name" value="GGDEF"/>
    <property type="match status" value="1"/>
</dbReference>
<dbReference type="AlphaFoldDB" id="A0A920CWA8"/>
<keyword evidence="1" id="KW-1133">Transmembrane helix</keyword>
<evidence type="ECO:0000256" key="1">
    <source>
        <dbReference type="SAM" id="Phobius"/>
    </source>
</evidence>
<evidence type="ECO:0000259" key="2">
    <source>
        <dbReference type="PROSITE" id="PS50887"/>
    </source>
</evidence>
<dbReference type="InterPro" id="IPR029787">
    <property type="entry name" value="Nucleotide_cyclase"/>
</dbReference>
<dbReference type="InterPro" id="IPR043128">
    <property type="entry name" value="Rev_trsase/Diguanyl_cyclase"/>
</dbReference>
<protein>
    <recommendedName>
        <fullName evidence="2">GGDEF domain-containing protein</fullName>
    </recommendedName>
</protein>
<dbReference type="SUPFAM" id="SSF55785">
    <property type="entry name" value="PYP-like sensor domain (PAS domain)"/>
    <property type="match status" value="1"/>
</dbReference>
<name>A0A920CWA8_9BACL</name>
<keyword evidence="1" id="KW-0812">Transmembrane</keyword>
<gene>
    <name evidence="3" type="ORF">J40TS1_13980</name>
</gene>
<evidence type="ECO:0000313" key="3">
    <source>
        <dbReference type="EMBL" id="GIP15756.1"/>
    </source>
</evidence>
<dbReference type="SUPFAM" id="SSF55073">
    <property type="entry name" value="Nucleotide cyclase"/>
    <property type="match status" value="1"/>
</dbReference>
<evidence type="ECO:0000313" key="4">
    <source>
        <dbReference type="Proteomes" id="UP000683139"/>
    </source>
</evidence>
<keyword evidence="1" id="KW-0472">Membrane</keyword>
<dbReference type="RefSeq" id="WP_213514031.1">
    <property type="nucleotide sequence ID" value="NZ_BOSE01000002.1"/>
</dbReference>
<proteinExistence type="predicted"/>
<sequence length="324" mass="36785">MLHGIIERIVADIWWYLLVLCGIAVLVFFIVRDMRQHMKAIRAKRSPLESASPPVKIQGESEDAVLLLTADMKLIGANGSFHLLTGLQEFKPYETSIESLGILFPEQTRLVSIKRLHRLLNQGEGVIETAIQQFNGTTKQVRWQLFPIREGQETVVYYLTLKQKEDEDYQVDLHGLQNELQAGATTQGQLALFLLSVEGLQTLLDDMRLSGASIMEQIKWELEMLDRATLVYCSPFDKERLIVVLAGDSVREHVDVWAQSMIEAVHHTIYHCSPFHYVCVTIGIALSPPYEHNAEGLLQHAEHAMNMIKHRGKNGYYIYSSVVS</sequence>